<comment type="caution">
    <text evidence="1">The sequence shown here is derived from an EMBL/GenBank/DDBJ whole genome shotgun (WGS) entry which is preliminary data.</text>
</comment>
<dbReference type="Proteomes" id="UP000265631">
    <property type="component" value="Unassembled WGS sequence"/>
</dbReference>
<dbReference type="AlphaFoldDB" id="A0A395N1H6"/>
<proteinExistence type="predicted"/>
<keyword evidence="2" id="KW-1185">Reference proteome</keyword>
<evidence type="ECO:0000313" key="2">
    <source>
        <dbReference type="Proteomes" id="UP000265631"/>
    </source>
</evidence>
<accession>A0A395N1H6</accession>
<reference evidence="1 2" key="1">
    <citation type="journal article" date="2018" name="PLoS Pathog.">
        <title>Evolution of structural diversity of trichothecenes, a family of toxins produced by plant pathogenic and entomopathogenic fungi.</title>
        <authorList>
            <person name="Proctor R.H."/>
            <person name="McCormick S.P."/>
            <person name="Kim H.S."/>
            <person name="Cardoza R.E."/>
            <person name="Stanley A.M."/>
            <person name="Lindo L."/>
            <person name="Kelly A."/>
            <person name="Brown D.W."/>
            <person name="Lee T."/>
            <person name="Vaughan M.M."/>
            <person name="Alexander N.J."/>
            <person name="Busman M."/>
            <person name="Gutierrez S."/>
        </authorList>
    </citation>
    <scope>NUCLEOTIDE SEQUENCE [LARGE SCALE GENOMIC DNA]</scope>
    <source>
        <strain evidence="1 2">NRRL 13405</strain>
    </source>
</reference>
<sequence length="409" mass="46183">MSSSNMCQPGEREIKHPAPALQDVEPRLQIASQLEREIQSVHDGFSFRVEQHVMILLAEPQQFEIGGTLSEEMSPTTLKRRLTRGSPFAKHYMLHSNPANLVEFKDVWEHAFYRAPIPQPPLTIKRCHKADWDLIRQSMYYNQRFRTSPELESALQAKDEEAKCRQRDKNACQLLPEGTLNTTIPMVFWLIPRGWNDTVDNNNATGNLLLSGKTLTNVDLLDDIISPHELGKTHKAWNMVCVHADLFQALSRGWCALKYEETELRNDGKVNVVCRFYWMPQLTGRFNKPAAGASEVYSLLEELNLFFEAACPTPPIYPSGSPAPDSGILVKLEREKADVQKTISAIKVHWGCILYTALCGGVGRAQFLTGMDQSDGSLKPRDEEFMAVRTILEKNDGVSDMTWKHPAGS</sequence>
<organism evidence="1 2">
    <name type="scientific">Fusarium flagelliforme</name>
    <dbReference type="NCBI Taxonomy" id="2675880"/>
    <lineage>
        <taxon>Eukaryota</taxon>
        <taxon>Fungi</taxon>
        <taxon>Dikarya</taxon>
        <taxon>Ascomycota</taxon>
        <taxon>Pezizomycotina</taxon>
        <taxon>Sordariomycetes</taxon>
        <taxon>Hypocreomycetidae</taxon>
        <taxon>Hypocreales</taxon>
        <taxon>Nectriaceae</taxon>
        <taxon>Fusarium</taxon>
        <taxon>Fusarium incarnatum-equiseti species complex</taxon>
    </lineage>
</organism>
<gene>
    <name evidence="1" type="ORF">FIE12Z_1841</name>
</gene>
<name>A0A395N1H6_9HYPO</name>
<dbReference type="EMBL" id="PXXK01000036">
    <property type="protein sequence ID" value="RFN53807.1"/>
    <property type="molecule type" value="Genomic_DNA"/>
</dbReference>
<protein>
    <recommendedName>
        <fullName evidence="3">HNH nuclease domain-containing protein</fullName>
    </recommendedName>
</protein>
<evidence type="ECO:0008006" key="3">
    <source>
        <dbReference type="Google" id="ProtNLM"/>
    </source>
</evidence>
<evidence type="ECO:0000313" key="1">
    <source>
        <dbReference type="EMBL" id="RFN53807.1"/>
    </source>
</evidence>